<sequence length="566" mass="63901">GNTGEMPQGEVRGLGRGCAVSSEANYAARAGARFCSAEVQLDEGCDAPGKCNYVFTHAGNDGLSTKFIPGASTNKEVESNRDRQFDFSFIFYEVNASHQEPTALTKANLISMRRMVAAGSKTKNQQRAAEFSFYMPAVKRQLEHVLGLALDGLEQTCIEEIPEHSSGADDGAATEATLRERQTHSWQLREKLRRTELATVREALRLHYGYMGSFDQATQEETWTLFKRHVAMYPIGNGRQSDVPPIEGHDSYMKLSRFASDVSRVLFAVETLTECPTTMKQGVVVGQYFSRIPGREHDHNPEEKQRYEKALRMWSEVHASKLGIRCVVVHDGADDKLLSEVAHPNLEFVYVGDLPLMDGYMKDGHIDEIVWTRFIDLRHIVSRAAIHYVIAREPQVELVLLADFLDVAFDRDPFRWMSLVGGSFDLFINDEVEGNIAWLMDQFRRCFGEEYVQIFGQAQTSGTVYNPGVLGGTVQAVLQFLEQVLTYLDLVDEGSHGYAGCDMAITNHIMWDNALRRGFMNKDAAPDDTWRVYSGPPFTAPFRWANFPERDPWTRVGQRCFYAIHK</sequence>
<evidence type="ECO:0000313" key="2">
    <source>
        <dbReference type="Proteomes" id="UP001190700"/>
    </source>
</evidence>
<feature type="non-terminal residue" evidence="1">
    <location>
        <position position="1"/>
    </location>
</feature>
<dbReference type="Proteomes" id="UP001190700">
    <property type="component" value="Unassembled WGS sequence"/>
</dbReference>
<proteinExistence type="predicted"/>
<dbReference type="EMBL" id="LGRX02023245">
    <property type="protein sequence ID" value="KAK3254734.1"/>
    <property type="molecule type" value="Genomic_DNA"/>
</dbReference>
<organism evidence="1 2">
    <name type="scientific">Cymbomonas tetramitiformis</name>
    <dbReference type="NCBI Taxonomy" id="36881"/>
    <lineage>
        <taxon>Eukaryota</taxon>
        <taxon>Viridiplantae</taxon>
        <taxon>Chlorophyta</taxon>
        <taxon>Pyramimonadophyceae</taxon>
        <taxon>Pyramimonadales</taxon>
        <taxon>Pyramimonadaceae</taxon>
        <taxon>Cymbomonas</taxon>
    </lineage>
</organism>
<name>A0AAE0KNB6_9CHLO</name>
<accession>A0AAE0KNB6</accession>
<reference evidence="1 2" key="1">
    <citation type="journal article" date="2015" name="Genome Biol. Evol.">
        <title>Comparative Genomics of a Bacterivorous Green Alga Reveals Evolutionary Causalities and Consequences of Phago-Mixotrophic Mode of Nutrition.</title>
        <authorList>
            <person name="Burns J.A."/>
            <person name="Paasch A."/>
            <person name="Narechania A."/>
            <person name="Kim E."/>
        </authorList>
    </citation>
    <scope>NUCLEOTIDE SEQUENCE [LARGE SCALE GENOMIC DNA]</scope>
    <source>
        <strain evidence="1 2">PLY_AMNH</strain>
    </source>
</reference>
<gene>
    <name evidence="1" type="ORF">CYMTET_36062</name>
</gene>
<comment type="caution">
    <text evidence="1">The sequence shown here is derived from an EMBL/GenBank/DDBJ whole genome shotgun (WGS) entry which is preliminary data.</text>
</comment>
<dbReference type="AlphaFoldDB" id="A0AAE0KNB6"/>
<keyword evidence="2" id="KW-1185">Reference proteome</keyword>
<protein>
    <submittedName>
        <fullName evidence="1">Uncharacterized protein</fullName>
    </submittedName>
</protein>
<evidence type="ECO:0000313" key="1">
    <source>
        <dbReference type="EMBL" id="KAK3254734.1"/>
    </source>
</evidence>